<dbReference type="Pfam" id="PF14230">
    <property type="entry name" value="DUF4333"/>
    <property type="match status" value="1"/>
</dbReference>
<dbReference type="EMBL" id="OBEG01000008">
    <property type="protein sequence ID" value="SNY89407.1"/>
    <property type="molecule type" value="Genomic_DNA"/>
</dbReference>
<dbReference type="OrthoDB" id="3568721at2"/>
<reference evidence="3 4" key="1">
    <citation type="submission" date="2017-09" db="EMBL/GenBank/DDBJ databases">
        <authorList>
            <person name="Ehlers B."/>
            <person name="Leendertz F.H."/>
        </authorList>
    </citation>
    <scope>NUCLEOTIDE SEQUENCE [LARGE SCALE GENOMIC DNA]</scope>
    <source>
        <strain evidence="3 4">DSM 45537</strain>
    </source>
</reference>
<dbReference type="RefSeq" id="WP_097248091.1">
    <property type="nucleotide sequence ID" value="NZ_JAMTCV010000010.1"/>
</dbReference>
<keyword evidence="1" id="KW-0732">Signal</keyword>
<gene>
    <name evidence="3" type="ORF">SAMN04244553_6419</name>
</gene>
<dbReference type="InterPro" id="IPR025637">
    <property type="entry name" value="DUF4333"/>
</dbReference>
<evidence type="ECO:0000259" key="2">
    <source>
        <dbReference type="Pfam" id="PF14230"/>
    </source>
</evidence>
<sequence length="102" mass="10525">MKTTTLAGLFALAFLAAGCSVEVGSSTPQVKEGELEKSVKQTLTEEVGQEPDSIDCPDDLEGKVGTTMRCTLTAGGETLGLTVTVTSVEGDKVNYDVAVDPA</sequence>
<keyword evidence="4" id="KW-1185">Reference proteome</keyword>
<dbReference type="Proteomes" id="UP000219565">
    <property type="component" value="Unassembled WGS sequence"/>
</dbReference>
<name>A0A285LZ21_9NOCA</name>
<feature type="domain" description="DUF4333" evidence="2">
    <location>
        <begin position="15"/>
        <end position="90"/>
    </location>
</feature>
<evidence type="ECO:0000313" key="4">
    <source>
        <dbReference type="Proteomes" id="UP000219565"/>
    </source>
</evidence>
<protein>
    <recommendedName>
        <fullName evidence="2">DUF4333 domain-containing protein</fullName>
    </recommendedName>
</protein>
<dbReference type="PROSITE" id="PS51257">
    <property type="entry name" value="PROKAR_LIPOPROTEIN"/>
    <property type="match status" value="1"/>
</dbReference>
<proteinExistence type="predicted"/>
<dbReference type="STRING" id="1379680.GCA_001612615_00848"/>
<evidence type="ECO:0000313" key="3">
    <source>
        <dbReference type="EMBL" id="SNY89407.1"/>
    </source>
</evidence>
<organism evidence="3 4">
    <name type="scientific">Nocardia amikacinitolerans</name>
    <dbReference type="NCBI Taxonomy" id="756689"/>
    <lineage>
        <taxon>Bacteria</taxon>
        <taxon>Bacillati</taxon>
        <taxon>Actinomycetota</taxon>
        <taxon>Actinomycetes</taxon>
        <taxon>Mycobacteriales</taxon>
        <taxon>Nocardiaceae</taxon>
        <taxon>Nocardia</taxon>
    </lineage>
</organism>
<accession>A0A285LZ21</accession>
<evidence type="ECO:0000256" key="1">
    <source>
        <dbReference type="SAM" id="SignalP"/>
    </source>
</evidence>
<feature type="chain" id="PRO_5039128033" description="DUF4333 domain-containing protein" evidence="1">
    <location>
        <begin position="22"/>
        <end position="102"/>
    </location>
</feature>
<feature type="signal peptide" evidence="1">
    <location>
        <begin position="1"/>
        <end position="21"/>
    </location>
</feature>
<dbReference type="AlphaFoldDB" id="A0A285LZ21"/>